<dbReference type="AlphaFoldDB" id="A0A6C0AJ78"/>
<protein>
    <recommendedName>
        <fullName evidence="1">Glycosyl transferase family 25 domain-containing protein</fullName>
    </recommendedName>
</protein>
<proteinExistence type="predicted"/>
<dbReference type="EMBL" id="MN740664">
    <property type="protein sequence ID" value="QHS79877.1"/>
    <property type="molecule type" value="Genomic_DNA"/>
</dbReference>
<accession>A0A6C0AJ78</accession>
<evidence type="ECO:0000259" key="1">
    <source>
        <dbReference type="Pfam" id="PF01755"/>
    </source>
</evidence>
<evidence type="ECO:0000313" key="2">
    <source>
        <dbReference type="EMBL" id="QHS79877.1"/>
    </source>
</evidence>
<dbReference type="Pfam" id="PF01755">
    <property type="entry name" value="Glyco_transf_25"/>
    <property type="match status" value="1"/>
</dbReference>
<feature type="domain" description="Glycosyl transferase family 25" evidence="1">
    <location>
        <begin position="38"/>
        <end position="75"/>
    </location>
</feature>
<name>A0A6C0AJ78_9ZZZZ</name>
<reference evidence="2" key="1">
    <citation type="journal article" date="2020" name="Nature">
        <title>Giant virus diversity and host interactions through global metagenomics.</title>
        <authorList>
            <person name="Schulz F."/>
            <person name="Roux S."/>
            <person name="Paez-Espino D."/>
            <person name="Jungbluth S."/>
            <person name="Walsh D.A."/>
            <person name="Denef V.J."/>
            <person name="McMahon K.D."/>
            <person name="Konstantinidis K.T."/>
            <person name="Eloe-Fadrosh E.A."/>
            <person name="Kyrpides N.C."/>
            <person name="Woyke T."/>
        </authorList>
    </citation>
    <scope>NUCLEOTIDE SEQUENCE</scope>
    <source>
        <strain evidence="2">GVMAG-S-1035375-24</strain>
    </source>
</reference>
<dbReference type="CDD" id="cd06532">
    <property type="entry name" value="Glyco_transf_25"/>
    <property type="match status" value="1"/>
</dbReference>
<organism evidence="2">
    <name type="scientific">viral metagenome</name>
    <dbReference type="NCBI Taxonomy" id="1070528"/>
    <lineage>
        <taxon>unclassified sequences</taxon>
        <taxon>metagenomes</taxon>
        <taxon>organismal metagenomes</taxon>
    </lineage>
</organism>
<dbReference type="InterPro" id="IPR002654">
    <property type="entry name" value="Glyco_trans_25"/>
</dbReference>
<sequence>MYAFYINLDRRTDRRAEVEKEFADKDLVVERFPAIEYTPGTIGCNLSHIAVLKTARARKYPAVMIFEDDFQFVVSKETWDQLIVQLPERYDVVMMSYNTVQPTPYNDVLDRVQGAQTTSGYIVHSRFYDTLIAKWEEGTELFKQHPHVHWVYLLDQYWKPLQPLSDWFAFKTRIGIQRAGFSDLAGQFVEYGC</sequence>